<gene>
    <name evidence="2" type="ORF">ICC18_26365</name>
</gene>
<evidence type="ECO:0000256" key="1">
    <source>
        <dbReference type="SAM" id="MobiDB-lite"/>
    </source>
</evidence>
<proteinExistence type="predicted"/>
<dbReference type="EMBL" id="JACVVD010000012">
    <property type="protein sequence ID" value="MBD0383609.1"/>
    <property type="molecule type" value="Genomic_DNA"/>
</dbReference>
<evidence type="ECO:0000313" key="3">
    <source>
        <dbReference type="Proteomes" id="UP000650466"/>
    </source>
</evidence>
<reference evidence="2" key="1">
    <citation type="submission" date="2020-09" db="EMBL/GenBank/DDBJ databases">
        <title>Draft Genome Sequence of Paenibacillus sp. WST5.</title>
        <authorList>
            <person name="Bao Z."/>
        </authorList>
    </citation>
    <scope>NUCLEOTIDE SEQUENCE</scope>
    <source>
        <strain evidence="2">WST5</strain>
    </source>
</reference>
<evidence type="ECO:0000313" key="2">
    <source>
        <dbReference type="EMBL" id="MBD0383609.1"/>
    </source>
</evidence>
<dbReference type="AlphaFoldDB" id="A0A926KWT9"/>
<comment type="caution">
    <text evidence="2">The sequence shown here is derived from an EMBL/GenBank/DDBJ whole genome shotgun (WGS) entry which is preliminary data.</text>
</comment>
<keyword evidence="3" id="KW-1185">Reference proteome</keyword>
<dbReference type="Proteomes" id="UP000650466">
    <property type="component" value="Unassembled WGS sequence"/>
</dbReference>
<accession>A0A926KWT9</accession>
<sequence>MATSSEYGWVNGYPDGTFEPDKNHHSRRGCYDCKQNA</sequence>
<organism evidence="2 3">
    <name type="scientific">Paenibacillus sedimenti</name>
    <dbReference type="NCBI Taxonomy" id="2770274"/>
    <lineage>
        <taxon>Bacteria</taxon>
        <taxon>Bacillati</taxon>
        <taxon>Bacillota</taxon>
        <taxon>Bacilli</taxon>
        <taxon>Bacillales</taxon>
        <taxon>Paenibacillaceae</taxon>
        <taxon>Paenibacillus</taxon>
    </lineage>
</organism>
<feature type="region of interest" description="Disordered" evidence="1">
    <location>
        <begin position="1"/>
        <end position="28"/>
    </location>
</feature>
<protein>
    <submittedName>
        <fullName evidence="2">Uncharacterized protein</fullName>
    </submittedName>
</protein>
<name>A0A926KWT9_9BACL</name>
<dbReference type="RefSeq" id="WP_188177544.1">
    <property type="nucleotide sequence ID" value="NZ_JACVVD010000012.1"/>
</dbReference>